<keyword evidence="3" id="KW-1185">Reference proteome</keyword>
<gene>
    <name evidence="2" type="ORF">EYF80_045921</name>
</gene>
<sequence>MTYNFEFSFEWIRSPRSAAPLSRRSRSDPRAASAVPGIHQSADKARVSEGCLQHLVDTCKTARLWGGREAKALGQSVLTPQCSGPIHRL</sequence>
<protein>
    <submittedName>
        <fullName evidence="2">Uncharacterized protein</fullName>
    </submittedName>
</protein>
<evidence type="ECO:0000256" key="1">
    <source>
        <dbReference type="SAM" id="MobiDB-lite"/>
    </source>
</evidence>
<dbReference type="AlphaFoldDB" id="A0A4Z2FRW7"/>
<feature type="region of interest" description="Disordered" evidence="1">
    <location>
        <begin position="18"/>
        <end position="41"/>
    </location>
</feature>
<dbReference type="EMBL" id="SRLO01000939">
    <property type="protein sequence ID" value="TNN43899.1"/>
    <property type="molecule type" value="Genomic_DNA"/>
</dbReference>
<proteinExistence type="predicted"/>
<dbReference type="Proteomes" id="UP000314294">
    <property type="component" value="Unassembled WGS sequence"/>
</dbReference>
<accession>A0A4Z2FRW7</accession>
<evidence type="ECO:0000313" key="3">
    <source>
        <dbReference type="Proteomes" id="UP000314294"/>
    </source>
</evidence>
<name>A0A4Z2FRW7_9TELE</name>
<organism evidence="2 3">
    <name type="scientific">Liparis tanakae</name>
    <name type="common">Tanaka's snailfish</name>
    <dbReference type="NCBI Taxonomy" id="230148"/>
    <lineage>
        <taxon>Eukaryota</taxon>
        <taxon>Metazoa</taxon>
        <taxon>Chordata</taxon>
        <taxon>Craniata</taxon>
        <taxon>Vertebrata</taxon>
        <taxon>Euteleostomi</taxon>
        <taxon>Actinopterygii</taxon>
        <taxon>Neopterygii</taxon>
        <taxon>Teleostei</taxon>
        <taxon>Neoteleostei</taxon>
        <taxon>Acanthomorphata</taxon>
        <taxon>Eupercaria</taxon>
        <taxon>Perciformes</taxon>
        <taxon>Cottioidei</taxon>
        <taxon>Cottales</taxon>
        <taxon>Liparidae</taxon>
        <taxon>Liparis</taxon>
    </lineage>
</organism>
<comment type="caution">
    <text evidence="2">The sequence shown here is derived from an EMBL/GenBank/DDBJ whole genome shotgun (WGS) entry which is preliminary data.</text>
</comment>
<reference evidence="2 3" key="1">
    <citation type="submission" date="2019-03" db="EMBL/GenBank/DDBJ databases">
        <title>First draft genome of Liparis tanakae, snailfish: a comprehensive survey of snailfish specific genes.</title>
        <authorList>
            <person name="Kim W."/>
            <person name="Song I."/>
            <person name="Jeong J.-H."/>
            <person name="Kim D."/>
            <person name="Kim S."/>
            <person name="Ryu S."/>
            <person name="Song J.Y."/>
            <person name="Lee S.K."/>
        </authorList>
    </citation>
    <scope>NUCLEOTIDE SEQUENCE [LARGE SCALE GENOMIC DNA]</scope>
    <source>
        <tissue evidence="2">Muscle</tissue>
    </source>
</reference>
<evidence type="ECO:0000313" key="2">
    <source>
        <dbReference type="EMBL" id="TNN43899.1"/>
    </source>
</evidence>